<organism evidence="6 7">
    <name type="scientific">Prunus persica</name>
    <name type="common">Peach</name>
    <name type="synonym">Amygdalus persica</name>
    <dbReference type="NCBI Taxonomy" id="3760"/>
    <lineage>
        <taxon>Eukaryota</taxon>
        <taxon>Viridiplantae</taxon>
        <taxon>Streptophyta</taxon>
        <taxon>Embryophyta</taxon>
        <taxon>Tracheophyta</taxon>
        <taxon>Spermatophyta</taxon>
        <taxon>Magnoliopsida</taxon>
        <taxon>eudicotyledons</taxon>
        <taxon>Gunneridae</taxon>
        <taxon>Pentapetalae</taxon>
        <taxon>rosids</taxon>
        <taxon>fabids</taxon>
        <taxon>Rosales</taxon>
        <taxon>Rosaceae</taxon>
        <taxon>Amygdaloideae</taxon>
        <taxon>Amygdaleae</taxon>
        <taxon>Prunus</taxon>
    </lineage>
</organism>
<dbReference type="Pfam" id="PF05266">
    <property type="entry name" value="DUF724"/>
    <property type="match status" value="1"/>
</dbReference>
<dbReference type="STRING" id="3760.A0A251PWE1"/>
<feature type="domain" description="Agenet" evidence="5">
    <location>
        <begin position="14"/>
        <end position="88"/>
    </location>
</feature>
<gene>
    <name evidence="6" type="ORF">PRUPE_3G007100</name>
</gene>
<protein>
    <recommendedName>
        <fullName evidence="5">Agenet domain-containing protein</fullName>
    </recommendedName>
</protein>
<keyword evidence="1" id="KW-0813">Transport</keyword>
<feature type="compositionally biased region" description="Polar residues" evidence="4">
    <location>
        <begin position="198"/>
        <end position="212"/>
    </location>
</feature>
<dbReference type="CDD" id="cd20405">
    <property type="entry name" value="Tudor_Agenet_AtDUF_rpt1_3"/>
    <property type="match status" value="1"/>
</dbReference>
<evidence type="ECO:0000313" key="7">
    <source>
        <dbReference type="Proteomes" id="UP000006882"/>
    </source>
</evidence>
<evidence type="ECO:0000313" key="6">
    <source>
        <dbReference type="EMBL" id="ONI14765.1"/>
    </source>
</evidence>
<dbReference type="PANTHER" id="PTHR31917:SF153">
    <property type="entry name" value="DUF724 DOMAIN-CONTAINING PROTEIN 3-RELATED"/>
    <property type="match status" value="1"/>
</dbReference>
<accession>A0A251PWE1</accession>
<evidence type="ECO:0000259" key="5">
    <source>
        <dbReference type="SMART" id="SM00743"/>
    </source>
</evidence>
<evidence type="ECO:0000256" key="2">
    <source>
        <dbReference type="ARBA" id="ARBA00022604"/>
    </source>
</evidence>
<feature type="coiled-coil region" evidence="3">
    <location>
        <begin position="702"/>
        <end position="771"/>
    </location>
</feature>
<dbReference type="InterPro" id="IPR014002">
    <property type="entry name" value="Agenet_dom_plant"/>
</dbReference>
<feature type="region of interest" description="Disordered" evidence="4">
    <location>
        <begin position="190"/>
        <end position="219"/>
    </location>
</feature>
<proteinExistence type="predicted"/>
<evidence type="ECO:0000256" key="1">
    <source>
        <dbReference type="ARBA" id="ARBA00022448"/>
    </source>
</evidence>
<dbReference type="CDD" id="cd20406">
    <property type="entry name" value="Tudor_Agenet_AtDUF_rpt2_4"/>
    <property type="match status" value="1"/>
</dbReference>
<dbReference type="AlphaFoldDB" id="A0A251PWE1"/>
<dbReference type="Gramene" id="ONI14765">
    <property type="protein sequence ID" value="ONI14765"/>
    <property type="gene ID" value="PRUPE_3G007100"/>
</dbReference>
<dbReference type="Pfam" id="PF05641">
    <property type="entry name" value="Agenet"/>
    <property type="match status" value="2"/>
</dbReference>
<dbReference type="SMART" id="SM00743">
    <property type="entry name" value="Agenet"/>
    <property type="match status" value="2"/>
</dbReference>
<reference evidence="6 7" key="1">
    <citation type="journal article" date="2013" name="Nat. Genet.">
        <title>The high-quality draft genome of peach (Prunus persica) identifies unique patterns of genetic diversity, domestication and genome evolution.</title>
        <authorList>
            <consortium name="International Peach Genome Initiative"/>
            <person name="Verde I."/>
            <person name="Abbott A.G."/>
            <person name="Scalabrin S."/>
            <person name="Jung S."/>
            <person name="Shu S."/>
            <person name="Marroni F."/>
            <person name="Zhebentyayeva T."/>
            <person name="Dettori M.T."/>
            <person name="Grimwood J."/>
            <person name="Cattonaro F."/>
            <person name="Zuccolo A."/>
            <person name="Rossini L."/>
            <person name="Jenkins J."/>
            <person name="Vendramin E."/>
            <person name="Meisel L.A."/>
            <person name="Decroocq V."/>
            <person name="Sosinski B."/>
            <person name="Prochnik S."/>
            <person name="Mitros T."/>
            <person name="Policriti A."/>
            <person name="Cipriani G."/>
            <person name="Dondini L."/>
            <person name="Ficklin S."/>
            <person name="Goodstein D.M."/>
            <person name="Xuan P."/>
            <person name="Del Fabbro C."/>
            <person name="Aramini V."/>
            <person name="Copetti D."/>
            <person name="Gonzalez S."/>
            <person name="Horner D.S."/>
            <person name="Falchi R."/>
            <person name="Lucas S."/>
            <person name="Mica E."/>
            <person name="Maldonado J."/>
            <person name="Lazzari B."/>
            <person name="Bielenberg D."/>
            <person name="Pirona R."/>
            <person name="Miculan M."/>
            <person name="Barakat A."/>
            <person name="Testolin R."/>
            <person name="Stella A."/>
            <person name="Tartarini S."/>
            <person name="Tonutti P."/>
            <person name="Arus P."/>
            <person name="Orellana A."/>
            <person name="Wells C."/>
            <person name="Main D."/>
            <person name="Vizzotto G."/>
            <person name="Silva H."/>
            <person name="Salamini F."/>
            <person name="Schmutz J."/>
            <person name="Morgante M."/>
            <person name="Rokhsar D.S."/>
        </authorList>
    </citation>
    <scope>NUCLEOTIDE SEQUENCE [LARGE SCALE GENOMIC DNA]</scope>
    <source>
        <strain evidence="7">cv. Nemared</strain>
    </source>
</reference>
<dbReference type="PANTHER" id="PTHR31917">
    <property type="entry name" value="AGENET DOMAIN-CONTAINING PROTEIN-RELATED"/>
    <property type="match status" value="1"/>
</dbReference>
<keyword evidence="3" id="KW-0175">Coiled coil</keyword>
<keyword evidence="7" id="KW-1185">Reference proteome</keyword>
<sequence length="781" mass="86848">MAGLEGNEHQQQLQLFSVGSAVEVRSDEEGFKGAWFRATIVTSPTNLASKKRKRALVEYKSLVTEDGSQQLKEYVDSAYLRPVPPPLGDQNFEEGDVVDADYKDGWWTGVVKKVLDNSKYTVVFEFPPDLIEFERERLRLHQDWDAGKWVRPNKQEVLAASDSPQNKDHVLHAQNDSNHVEVATQLENLGAVEDNPESKNSGKSLLEQSSYPRSIKSKKMLARNVTATDSGPLKKLKDDKAAEATSSITAITARQLRKMPDNKEMLHELATVSRGVRGTRRSRKPVVSHQLLKTESLLEENNVKTKEERDGEVDSQWVHPVTSKGRRTKSPFGSRLTQAGYICALPSQKREKEKGKEEYASVNSAGKIIQKEGISKEAEVPLTVRSKAKEKDGSLAENPCQLPNDPAQEKSMVMSAELGSDSIFANLLRSLVLFPDMEFKQQPAGGSTHKRKRGRPRKLVVVGPQASEGVKGQNGLGQVADGNVAEDQTLEEVALHVLRGMDSTDSQDASRRKTAEFPGTRCMTNEPARTCVGADDDDRPLSMWFGGMQHPASVGESRSSPDGNFREPVEVARRESLAVDAVSGSGQDEKGGLPFVKSSPVWKAIETLEVFRMIPQSPHFRPLGQCKEEYREGSAIGNMITFSRLAEKISRLHFDEPKDVFNSILESLLDLEKYGFNVTVLRERVNLLLSVKERQGQFQVESKDAESKIREHSHEKTKLVEEADCLAKKIIELEEKQASVKLQVGAKDLEIARLQKLVDAMSETIQSARSDFEKLASAPLK</sequence>
<dbReference type="InterPro" id="IPR008395">
    <property type="entry name" value="Agenet-like_dom"/>
</dbReference>
<dbReference type="OrthoDB" id="687110at2759"/>
<dbReference type="InterPro" id="IPR007930">
    <property type="entry name" value="DUF724"/>
</dbReference>
<evidence type="ECO:0000256" key="3">
    <source>
        <dbReference type="SAM" id="Coils"/>
    </source>
</evidence>
<keyword evidence="2" id="KW-0341">Growth regulation</keyword>
<name>A0A251PWE1_PRUPE</name>
<dbReference type="SMR" id="A0A251PWE1"/>
<evidence type="ECO:0000256" key="4">
    <source>
        <dbReference type="SAM" id="MobiDB-lite"/>
    </source>
</evidence>
<feature type="region of interest" description="Disordered" evidence="4">
    <location>
        <begin position="502"/>
        <end position="521"/>
    </location>
</feature>
<feature type="domain" description="Agenet" evidence="5">
    <location>
        <begin position="90"/>
        <end position="146"/>
    </location>
</feature>
<dbReference type="EMBL" id="CM007653">
    <property type="protein sequence ID" value="ONI14765.1"/>
    <property type="molecule type" value="Genomic_DNA"/>
</dbReference>
<dbReference type="Proteomes" id="UP000006882">
    <property type="component" value="Chromosome G3"/>
</dbReference>